<gene>
    <name evidence="2" type="ORF">S12H4_61808</name>
</gene>
<evidence type="ECO:0000313" key="2">
    <source>
        <dbReference type="EMBL" id="GAJ22900.1"/>
    </source>
</evidence>
<protein>
    <submittedName>
        <fullName evidence="2">Uncharacterized protein</fullName>
    </submittedName>
</protein>
<feature type="compositionally biased region" description="Basic and acidic residues" evidence="1">
    <location>
        <begin position="40"/>
        <end position="53"/>
    </location>
</feature>
<reference evidence="2" key="1">
    <citation type="journal article" date="2014" name="Front. Microbiol.">
        <title>High frequency of phylogenetically diverse reductive dehalogenase-homologous genes in deep subseafloor sedimentary metagenomes.</title>
        <authorList>
            <person name="Kawai M."/>
            <person name="Futagami T."/>
            <person name="Toyoda A."/>
            <person name="Takaki Y."/>
            <person name="Nishi S."/>
            <person name="Hori S."/>
            <person name="Arai W."/>
            <person name="Tsubouchi T."/>
            <person name="Morono Y."/>
            <person name="Uchiyama I."/>
            <person name="Ito T."/>
            <person name="Fujiyama A."/>
            <person name="Inagaki F."/>
            <person name="Takami H."/>
        </authorList>
    </citation>
    <scope>NUCLEOTIDE SEQUENCE</scope>
    <source>
        <strain evidence="2">Expedition CK06-06</strain>
    </source>
</reference>
<dbReference type="AlphaFoldDB" id="X1W212"/>
<organism evidence="2">
    <name type="scientific">marine sediment metagenome</name>
    <dbReference type="NCBI Taxonomy" id="412755"/>
    <lineage>
        <taxon>unclassified sequences</taxon>
        <taxon>metagenomes</taxon>
        <taxon>ecological metagenomes</taxon>
    </lineage>
</organism>
<feature type="region of interest" description="Disordered" evidence="1">
    <location>
        <begin position="40"/>
        <end position="62"/>
    </location>
</feature>
<evidence type="ECO:0000256" key="1">
    <source>
        <dbReference type="SAM" id="MobiDB-lite"/>
    </source>
</evidence>
<name>X1W212_9ZZZZ</name>
<feature type="non-terminal residue" evidence="2">
    <location>
        <position position="1"/>
    </location>
</feature>
<dbReference type="EMBL" id="BARW01041171">
    <property type="protein sequence ID" value="GAJ22900.1"/>
    <property type="molecule type" value="Genomic_DNA"/>
</dbReference>
<proteinExistence type="predicted"/>
<comment type="caution">
    <text evidence="2">The sequence shown here is derived from an EMBL/GenBank/DDBJ whole genome shotgun (WGS) entry which is preliminary data.</text>
</comment>
<accession>X1W212</accession>
<sequence length="62" mass="7119">LIVDKIARKVKRESKQHFQRMGRTVDIGADGTPTKYIDKIAEEKPEKSSDVKSRKTSNINLY</sequence>